<dbReference type="HAMAP" id="MF_00036_B">
    <property type="entry name" value="Ala_tRNA_synth_B"/>
    <property type="match status" value="1"/>
</dbReference>
<evidence type="ECO:0000313" key="16">
    <source>
        <dbReference type="Proteomes" id="UP000528322"/>
    </source>
</evidence>
<feature type="binding site" evidence="12">
    <location>
        <position position="571"/>
    </location>
    <ligand>
        <name>Zn(2+)</name>
        <dbReference type="ChEBI" id="CHEBI:29105"/>
    </ligand>
</feature>
<dbReference type="PRINTS" id="PR00980">
    <property type="entry name" value="TRNASYNTHALA"/>
</dbReference>
<evidence type="ECO:0000256" key="1">
    <source>
        <dbReference type="ARBA" id="ARBA00004496"/>
    </source>
</evidence>
<dbReference type="FunFam" id="3.30.930.10:FF:000004">
    <property type="entry name" value="Alanine--tRNA ligase"/>
    <property type="match status" value="1"/>
</dbReference>
<dbReference type="EC" id="6.1.1.7" evidence="12"/>
<evidence type="ECO:0000256" key="8">
    <source>
        <dbReference type="ARBA" id="ARBA00022840"/>
    </source>
</evidence>
<dbReference type="InterPro" id="IPR018163">
    <property type="entry name" value="Thr/Ala-tRNA-synth_IIc_edit"/>
</dbReference>
<feature type="binding site" evidence="12">
    <location>
        <position position="575"/>
    </location>
    <ligand>
        <name>Zn(2+)</name>
        <dbReference type="ChEBI" id="CHEBI:29105"/>
    </ligand>
</feature>
<keyword evidence="10 12" id="KW-0648">Protein biosynthesis</keyword>
<dbReference type="Pfam" id="PF07973">
    <property type="entry name" value="tRNA_SAD"/>
    <property type="match status" value="1"/>
</dbReference>
<sequence>MNAQQVREEFLKYFTSKDHKVVASSSLIPFDDPTLLFTNAGMNQFKDIFLGNEQRDYQRATSSQKCVRAGGKHNDLENVGVTARHHTFFEMLGNFSFGDYFKQEAIEYAWEFITEVVKLDKSRLWVSVFRDDDEAFAIWRDHIGVPSERILRCDEKDNFWQMGETGPCGPCSEIHFDQGPAVPCTEGGECGVECECDRYLEIWNLVFMQYDRQPDGTLNPLPKPSIDTGMGLERLAAVVQGEYSNYHTDLFMPILQKIAADCGRQYTKSDSADDVSMRVIADHLRAATFLIGDGAIPSNEGRGYVLRRIMRRAMRHANQLGRKEPYMYTLVALMEEHYGHVFPEITHNRHMVEEIIYQEERRFATTLDHGLGILHEMIQQCRQQEQGQLDGASAFKLYDTYGFPLDLTMTIAEDAGMTVDEEGFYQAMQEQKERARASWKATASVTSSEDLRHLESRHQQEFVGYDFLTSQSQVVGLLNGNDEAVAQAKAGEKVVVVLDRTPFYAESGGQASDTGVIASGGDAIFEVSSVRKSIGGLFLHHGVVSQGTLSVADTVNTTVNSRRRRSITLNHSATHLLHTALANVVGEHVRQAGSQVEEGRLRFDFTHWKGLDRQQLQEVETQVNAQIMANHQVRKETMALDQAVEKGAAALFGEKYGEEVRVVSMGDYSMELCGGTHVEATGQIGLFTILSEGAISSGVRRIEATTGMNALDHFQQTQEILQQLADTLKSQPQDLGEKVEKLLESQRQLERKSQQLAQQLSAKESSAASEQMEQIGGCQVLLLGMENKSADELKQMVDSTRNQQGECIVALASATDGKAIMVVGVSDNLAQRVKAGDIVKVLASACGGGGGGRPTFAQAGGKQPDQIPYALQQARDFIAQKLK</sequence>
<dbReference type="CDD" id="cd00673">
    <property type="entry name" value="AlaRS_core"/>
    <property type="match status" value="1"/>
</dbReference>
<gene>
    <name evidence="12" type="primary">alaS</name>
    <name evidence="15" type="ORF">HNR37_001034</name>
</gene>
<evidence type="ECO:0000256" key="7">
    <source>
        <dbReference type="ARBA" id="ARBA00022833"/>
    </source>
</evidence>
<dbReference type="InterPro" id="IPR050058">
    <property type="entry name" value="Ala-tRNA_ligase"/>
</dbReference>
<comment type="catalytic activity">
    <reaction evidence="12">
        <text>tRNA(Ala) + L-alanine + ATP = L-alanyl-tRNA(Ala) + AMP + diphosphate</text>
        <dbReference type="Rhea" id="RHEA:12540"/>
        <dbReference type="Rhea" id="RHEA-COMP:9657"/>
        <dbReference type="Rhea" id="RHEA-COMP:9923"/>
        <dbReference type="ChEBI" id="CHEBI:30616"/>
        <dbReference type="ChEBI" id="CHEBI:33019"/>
        <dbReference type="ChEBI" id="CHEBI:57972"/>
        <dbReference type="ChEBI" id="CHEBI:78442"/>
        <dbReference type="ChEBI" id="CHEBI:78497"/>
        <dbReference type="ChEBI" id="CHEBI:456215"/>
        <dbReference type="EC" id="6.1.1.7"/>
    </reaction>
</comment>
<feature type="binding site" evidence="12">
    <location>
        <position position="677"/>
    </location>
    <ligand>
        <name>Zn(2+)</name>
        <dbReference type="ChEBI" id="CHEBI:29105"/>
    </ligand>
</feature>
<keyword evidence="7 12" id="KW-0862">Zinc</keyword>
<dbReference type="AlphaFoldDB" id="A0A7W8DGQ4"/>
<dbReference type="NCBIfam" id="TIGR00344">
    <property type="entry name" value="alaS"/>
    <property type="match status" value="1"/>
</dbReference>
<dbReference type="PROSITE" id="PS50860">
    <property type="entry name" value="AA_TRNA_LIGASE_II_ALA"/>
    <property type="match status" value="1"/>
</dbReference>
<dbReference type="EMBL" id="JACHID010000005">
    <property type="protein sequence ID" value="MBB5021721.1"/>
    <property type="molecule type" value="Genomic_DNA"/>
</dbReference>
<dbReference type="FunFam" id="3.30.54.20:FF:000001">
    <property type="entry name" value="Alanine--tRNA ligase"/>
    <property type="match status" value="1"/>
</dbReference>
<dbReference type="InterPro" id="IPR012947">
    <property type="entry name" value="tRNA_SAD"/>
</dbReference>
<dbReference type="InterPro" id="IPR003156">
    <property type="entry name" value="DHHA1_dom"/>
</dbReference>
<dbReference type="InterPro" id="IPR018162">
    <property type="entry name" value="Ala-tRNA-ligase_IIc_anticod-bd"/>
</dbReference>
<evidence type="ECO:0000259" key="14">
    <source>
        <dbReference type="PROSITE" id="PS50860"/>
    </source>
</evidence>
<dbReference type="InterPro" id="IPR018164">
    <property type="entry name" value="Ala-tRNA-synth_IIc_N"/>
</dbReference>
<keyword evidence="12" id="KW-0963">Cytoplasm</keyword>
<dbReference type="Gene3D" id="3.30.930.10">
    <property type="entry name" value="Bira Bifunctional Protein, Domain 2"/>
    <property type="match status" value="1"/>
</dbReference>
<organism evidence="15 16">
    <name type="scientific">Desulfurispira natronophila</name>
    <dbReference type="NCBI Taxonomy" id="682562"/>
    <lineage>
        <taxon>Bacteria</taxon>
        <taxon>Pseudomonadati</taxon>
        <taxon>Chrysiogenota</taxon>
        <taxon>Chrysiogenia</taxon>
        <taxon>Chrysiogenales</taxon>
        <taxon>Chrysiogenaceae</taxon>
        <taxon>Desulfurispira</taxon>
    </lineage>
</organism>
<evidence type="ECO:0000256" key="5">
    <source>
        <dbReference type="ARBA" id="ARBA00022723"/>
    </source>
</evidence>
<comment type="cofactor">
    <cofactor evidence="12">
        <name>Zn(2+)</name>
        <dbReference type="ChEBI" id="CHEBI:29105"/>
    </cofactor>
    <text evidence="12">Binds 1 zinc ion per subunit.</text>
</comment>
<dbReference type="Gene3D" id="3.10.310.40">
    <property type="match status" value="1"/>
</dbReference>
<dbReference type="SUPFAM" id="SSF55681">
    <property type="entry name" value="Class II aaRS and biotin synthetases"/>
    <property type="match status" value="1"/>
</dbReference>
<evidence type="ECO:0000256" key="3">
    <source>
        <dbReference type="ARBA" id="ARBA00022555"/>
    </source>
</evidence>
<dbReference type="Gene3D" id="6.10.250.550">
    <property type="match status" value="1"/>
</dbReference>
<dbReference type="RefSeq" id="WP_183730926.1">
    <property type="nucleotide sequence ID" value="NZ_JACHID010000005.1"/>
</dbReference>
<dbReference type="PANTHER" id="PTHR11777:SF9">
    <property type="entry name" value="ALANINE--TRNA LIGASE, CYTOPLASMIC"/>
    <property type="match status" value="1"/>
</dbReference>
<feature type="binding site" evidence="12">
    <location>
        <position position="673"/>
    </location>
    <ligand>
        <name>Zn(2+)</name>
        <dbReference type="ChEBI" id="CHEBI:29105"/>
    </ligand>
</feature>
<evidence type="ECO:0000256" key="11">
    <source>
        <dbReference type="ARBA" id="ARBA00023146"/>
    </source>
</evidence>
<accession>A0A7W8DGQ4</accession>
<evidence type="ECO:0000313" key="15">
    <source>
        <dbReference type="EMBL" id="MBB5021721.1"/>
    </source>
</evidence>
<keyword evidence="8 12" id="KW-0067">ATP-binding</keyword>
<protein>
    <recommendedName>
        <fullName evidence="12">Alanine--tRNA ligase</fullName>
        <ecNumber evidence="12">6.1.1.7</ecNumber>
    </recommendedName>
    <alternativeName>
        <fullName evidence="12">Alanyl-tRNA synthetase</fullName>
        <shortName evidence="12">AlaRS</shortName>
    </alternativeName>
</protein>
<comment type="subcellular location">
    <subcellularLocation>
        <location evidence="1 12">Cytoplasm</location>
    </subcellularLocation>
</comment>
<dbReference type="GO" id="GO:0004813">
    <property type="term" value="F:alanine-tRNA ligase activity"/>
    <property type="evidence" value="ECO:0007669"/>
    <property type="project" value="UniProtKB-UniRule"/>
</dbReference>
<keyword evidence="5 12" id="KW-0479">Metal-binding</keyword>
<dbReference type="FunFam" id="3.30.980.10:FF:000004">
    <property type="entry name" value="Alanine--tRNA ligase, cytoplasmic"/>
    <property type="match status" value="1"/>
</dbReference>
<feature type="coiled-coil region" evidence="13">
    <location>
        <begin position="739"/>
        <end position="766"/>
    </location>
</feature>
<dbReference type="GO" id="GO:0008270">
    <property type="term" value="F:zinc ion binding"/>
    <property type="evidence" value="ECO:0007669"/>
    <property type="project" value="UniProtKB-UniRule"/>
</dbReference>
<dbReference type="Pfam" id="PF02272">
    <property type="entry name" value="DHHA1"/>
    <property type="match status" value="1"/>
</dbReference>
<dbReference type="SUPFAM" id="SSF55186">
    <property type="entry name" value="ThrRS/AlaRS common domain"/>
    <property type="match status" value="1"/>
</dbReference>
<dbReference type="GO" id="GO:0005524">
    <property type="term" value="F:ATP binding"/>
    <property type="evidence" value="ECO:0007669"/>
    <property type="project" value="UniProtKB-UniRule"/>
</dbReference>
<evidence type="ECO:0000256" key="4">
    <source>
        <dbReference type="ARBA" id="ARBA00022598"/>
    </source>
</evidence>
<evidence type="ECO:0000256" key="12">
    <source>
        <dbReference type="HAMAP-Rule" id="MF_00036"/>
    </source>
</evidence>
<dbReference type="PANTHER" id="PTHR11777">
    <property type="entry name" value="ALANYL-TRNA SYNTHETASE"/>
    <property type="match status" value="1"/>
</dbReference>
<dbReference type="SUPFAM" id="SSF101353">
    <property type="entry name" value="Putative anticodon-binding domain of alanyl-tRNA synthetase (AlaRS)"/>
    <property type="match status" value="1"/>
</dbReference>
<dbReference type="GO" id="GO:0005829">
    <property type="term" value="C:cytosol"/>
    <property type="evidence" value="ECO:0007669"/>
    <property type="project" value="TreeGrafter"/>
</dbReference>
<evidence type="ECO:0000256" key="13">
    <source>
        <dbReference type="SAM" id="Coils"/>
    </source>
</evidence>
<dbReference type="SUPFAM" id="SSF50447">
    <property type="entry name" value="Translation proteins"/>
    <property type="match status" value="1"/>
</dbReference>
<name>A0A7W8DGQ4_9BACT</name>
<evidence type="ECO:0000256" key="6">
    <source>
        <dbReference type="ARBA" id="ARBA00022741"/>
    </source>
</evidence>
<feature type="domain" description="Alanyl-transfer RNA synthetases family profile" evidence="14">
    <location>
        <begin position="1"/>
        <end position="716"/>
    </location>
</feature>
<dbReference type="InterPro" id="IPR002318">
    <property type="entry name" value="Ala-tRNA-lgiase_IIc"/>
</dbReference>
<dbReference type="Gene3D" id="3.30.54.20">
    <property type="match status" value="1"/>
</dbReference>
<keyword evidence="9 12" id="KW-0694">RNA-binding</keyword>
<dbReference type="GO" id="GO:0002161">
    <property type="term" value="F:aminoacyl-tRNA deacylase activity"/>
    <property type="evidence" value="ECO:0007669"/>
    <property type="project" value="TreeGrafter"/>
</dbReference>
<dbReference type="Gene3D" id="3.30.980.10">
    <property type="entry name" value="Threonyl-trna Synthetase, Chain A, domain 2"/>
    <property type="match status" value="1"/>
</dbReference>
<evidence type="ECO:0000256" key="2">
    <source>
        <dbReference type="ARBA" id="ARBA00008226"/>
    </source>
</evidence>
<reference evidence="15 16" key="1">
    <citation type="submission" date="2020-08" db="EMBL/GenBank/DDBJ databases">
        <title>Genomic Encyclopedia of Type Strains, Phase IV (KMG-IV): sequencing the most valuable type-strain genomes for metagenomic binning, comparative biology and taxonomic classification.</title>
        <authorList>
            <person name="Goeker M."/>
        </authorList>
    </citation>
    <scope>NUCLEOTIDE SEQUENCE [LARGE SCALE GENOMIC DNA]</scope>
    <source>
        <strain evidence="15 16">DSM 22071</strain>
    </source>
</reference>
<dbReference type="GO" id="GO:0000049">
    <property type="term" value="F:tRNA binding"/>
    <property type="evidence" value="ECO:0007669"/>
    <property type="project" value="UniProtKB-KW"/>
</dbReference>
<comment type="similarity">
    <text evidence="2 12">Belongs to the class-II aminoacyl-tRNA synthetase family.</text>
</comment>
<keyword evidence="16" id="KW-1185">Reference proteome</keyword>
<dbReference type="GO" id="GO:0006419">
    <property type="term" value="P:alanyl-tRNA aminoacylation"/>
    <property type="evidence" value="ECO:0007669"/>
    <property type="project" value="UniProtKB-UniRule"/>
</dbReference>
<dbReference type="FunFam" id="3.10.310.40:FF:000001">
    <property type="entry name" value="Alanine--tRNA ligase"/>
    <property type="match status" value="1"/>
</dbReference>
<keyword evidence="3 12" id="KW-0820">tRNA-binding</keyword>
<keyword evidence="6 12" id="KW-0547">Nucleotide-binding</keyword>
<dbReference type="Proteomes" id="UP000528322">
    <property type="component" value="Unassembled WGS sequence"/>
</dbReference>
<proteinExistence type="inferred from homology"/>
<keyword evidence="4 12" id="KW-0436">Ligase</keyword>
<keyword evidence="11 12" id="KW-0030">Aminoacyl-tRNA synthetase</keyword>
<dbReference type="SMART" id="SM00863">
    <property type="entry name" value="tRNA_SAD"/>
    <property type="match status" value="1"/>
</dbReference>
<comment type="caution">
    <text evidence="15">The sequence shown here is derived from an EMBL/GenBank/DDBJ whole genome shotgun (WGS) entry which is preliminary data.</text>
</comment>
<keyword evidence="13" id="KW-0175">Coiled coil</keyword>
<dbReference type="InterPro" id="IPR023033">
    <property type="entry name" value="Ala_tRNA_ligase_euk/bac"/>
</dbReference>
<dbReference type="InterPro" id="IPR018165">
    <property type="entry name" value="Ala-tRNA-synth_IIc_core"/>
</dbReference>
<dbReference type="FunFam" id="2.40.30.130:FF:000001">
    <property type="entry name" value="Alanine--tRNA ligase"/>
    <property type="match status" value="1"/>
</dbReference>
<comment type="function">
    <text evidence="12">Catalyzes the attachment of alanine to tRNA(Ala) in a two-step reaction: alanine is first activated by ATP to form Ala-AMP and then transferred to the acceptor end of tRNA(Ala). Also edits incorrectly charged Ser-tRNA(Ala) and Gly-tRNA(Ala) via its editing domain.</text>
</comment>
<dbReference type="InterPro" id="IPR045864">
    <property type="entry name" value="aa-tRNA-synth_II/BPL/LPL"/>
</dbReference>
<dbReference type="InterPro" id="IPR009000">
    <property type="entry name" value="Transl_B-barrel_sf"/>
</dbReference>
<comment type="domain">
    <text evidence="12">Consists of three domains; the N-terminal catalytic domain, the editing domain and the C-terminal C-Ala domain. The editing domain removes incorrectly charged amino acids, while the C-Ala domain, along with tRNA(Ala), serves as a bridge to cooperatively bring together the editing and aminoacylation centers thus stimulating deacylation of misacylated tRNAs.</text>
</comment>
<dbReference type="Pfam" id="PF01411">
    <property type="entry name" value="tRNA-synt_2c"/>
    <property type="match status" value="1"/>
</dbReference>
<evidence type="ECO:0000256" key="10">
    <source>
        <dbReference type="ARBA" id="ARBA00022917"/>
    </source>
</evidence>
<evidence type="ECO:0000256" key="9">
    <source>
        <dbReference type="ARBA" id="ARBA00022884"/>
    </source>
</evidence>
<dbReference type="Gene3D" id="2.40.30.130">
    <property type="match status" value="1"/>
</dbReference>